<dbReference type="InterPro" id="IPR010869">
    <property type="entry name" value="DUF1501"/>
</dbReference>
<organism evidence="1 2">
    <name type="scientific">Roseiconus nitratireducens</name>
    <dbReference type="NCBI Taxonomy" id="2605748"/>
    <lineage>
        <taxon>Bacteria</taxon>
        <taxon>Pseudomonadati</taxon>
        <taxon>Planctomycetota</taxon>
        <taxon>Planctomycetia</taxon>
        <taxon>Pirellulales</taxon>
        <taxon>Pirellulaceae</taxon>
        <taxon>Roseiconus</taxon>
    </lineage>
</organism>
<name>A0A5M6CWI4_9BACT</name>
<dbReference type="SUPFAM" id="SSF53649">
    <property type="entry name" value="Alkaline phosphatase-like"/>
    <property type="match status" value="1"/>
</dbReference>
<sequence>MFPIRRRIQHAIARRQFVTVGAAGTIGLGLADLLQAEAEQDRADSPAKSIIFVWLAGGPATLDMWDPKPQASEEIRGEFESIATAVPGVHFGELMSQTAKIADRCTLVRSLHHNIPDHVPGSQYVMTGNPPNPALEYPSIGSLSASLLPASAGMPAYFCLGDAASSGGGFLGAAHDPFRVAIPSQPAPLSLDGLSRPESLTEARLHHRRQLRDVFEASFVDSRRQIDVVPTLTEFQQQAFEILSSNRIGQAFDLSTETDAVRERYGRSEAGRSTLTARRLIEAGARFVTVGIGGWDTHSDHFPIMRRQLPPLDQALHALIQDLAERGMLEETLVVCGGEFGRTPKINAGAGRDHWSRAMTYLLAGGGLSPGAVLGETDPRGFAPIRDACSPDDLSATILSQLGFSPSHQVQTTAGRPIEMFINGTVLTQIVG</sequence>
<keyword evidence="2" id="KW-1185">Reference proteome</keyword>
<dbReference type="InterPro" id="IPR017850">
    <property type="entry name" value="Alkaline_phosphatase_core_sf"/>
</dbReference>
<dbReference type="EMBL" id="VWOX01000019">
    <property type="protein sequence ID" value="KAA5539453.1"/>
    <property type="molecule type" value="Genomic_DNA"/>
</dbReference>
<dbReference type="AlphaFoldDB" id="A0A5M6CWI4"/>
<reference evidence="1 2" key="1">
    <citation type="submission" date="2019-08" db="EMBL/GenBank/DDBJ databases">
        <authorList>
            <person name="Dhanesh K."/>
            <person name="Kumar G."/>
            <person name="Sasikala C."/>
            <person name="Venkata Ramana C."/>
        </authorList>
    </citation>
    <scope>NUCLEOTIDE SEQUENCE [LARGE SCALE GENOMIC DNA]</scope>
    <source>
        <strain evidence="1 2">JC645</strain>
    </source>
</reference>
<dbReference type="Proteomes" id="UP000324479">
    <property type="component" value="Unassembled WGS sequence"/>
</dbReference>
<accession>A0A5M6CWI4</accession>
<proteinExistence type="predicted"/>
<dbReference type="RefSeq" id="WP_150079228.1">
    <property type="nucleotide sequence ID" value="NZ_VWOX01000019.1"/>
</dbReference>
<comment type="caution">
    <text evidence="1">The sequence shown here is derived from an EMBL/GenBank/DDBJ whole genome shotgun (WGS) entry which is preliminary data.</text>
</comment>
<dbReference type="PANTHER" id="PTHR43737">
    <property type="entry name" value="BLL7424 PROTEIN"/>
    <property type="match status" value="1"/>
</dbReference>
<gene>
    <name evidence="1" type="ORF">FYK55_24275</name>
</gene>
<dbReference type="PANTHER" id="PTHR43737:SF1">
    <property type="entry name" value="DUF1501 DOMAIN-CONTAINING PROTEIN"/>
    <property type="match status" value="1"/>
</dbReference>
<dbReference type="Pfam" id="PF07394">
    <property type="entry name" value="DUF1501"/>
    <property type="match status" value="1"/>
</dbReference>
<evidence type="ECO:0000313" key="2">
    <source>
        <dbReference type="Proteomes" id="UP000324479"/>
    </source>
</evidence>
<evidence type="ECO:0000313" key="1">
    <source>
        <dbReference type="EMBL" id="KAA5539453.1"/>
    </source>
</evidence>
<protein>
    <submittedName>
        <fullName evidence="1">DUF1501 domain-containing protein</fullName>
    </submittedName>
</protein>